<evidence type="ECO:0000313" key="3">
    <source>
        <dbReference type="EMBL" id="KAG0490728.1"/>
    </source>
</evidence>
<dbReference type="EMBL" id="JADCNL010000003">
    <property type="protein sequence ID" value="KAG0488928.1"/>
    <property type="molecule type" value="Genomic_DNA"/>
</dbReference>
<dbReference type="PANTHER" id="PTHR33401:SF2">
    <property type="entry name" value="OS03G0138400 PROTEIN"/>
    <property type="match status" value="1"/>
</dbReference>
<proteinExistence type="predicted"/>
<dbReference type="Proteomes" id="UP000639772">
    <property type="component" value="Chromosome 3"/>
</dbReference>
<evidence type="ECO:0000313" key="4">
    <source>
        <dbReference type="Proteomes" id="UP000636800"/>
    </source>
</evidence>
<reference evidence="4 5" key="1">
    <citation type="journal article" date="2020" name="Nat. Food">
        <title>A phased Vanilla planifolia genome enables genetic improvement of flavour and production.</title>
        <authorList>
            <person name="Hasing T."/>
            <person name="Tang H."/>
            <person name="Brym M."/>
            <person name="Khazi F."/>
            <person name="Huang T."/>
            <person name="Chambers A.H."/>
        </authorList>
    </citation>
    <scope>NUCLEOTIDE SEQUENCE [LARGE SCALE GENOMIC DNA]</scope>
    <source>
        <tissue evidence="3">Leaf</tissue>
    </source>
</reference>
<feature type="region of interest" description="Disordered" evidence="1">
    <location>
        <begin position="1"/>
        <end position="64"/>
    </location>
</feature>
<keyword evidence="4" id="KW-1185">Reference proteome</keyword>
<sequence length="117" mass="12909">MDSKGNDARICNGDEPSSVTVSKEGSDMEEEDMETSSLLNSASKEERTKGRRQRSRRKKVQWKDRNGNKLAEVLEFQPSDSGDSEDEYADSCMYAIQATVFGIAHLRVAVANAVASC</sequence>
<feature type="compositionally biased region" description="Basic residues" evidence="1">
    <location>
        <begin position="49"/>
        <end position="60"/>
    </location>
</feature>
<accession>A0A835RR65</accession>
<dbReference type="EMBL" id="JADCNM010000003">
    <property type="protein sequence ID" value="KAG0490728.1"/>
    <property type="molecule type" value="Genomic_DNA"/>
</dbReference>
<evidence type="ECO:0000256" key="1">
    <source>
        <dbReference type="SAM" id="MobiDB-lite"/>
    </source>
</evidence>
<evidence type="ECO:0000313" key="5">
    <source>
        <dbReference type="Proteomes" id="UP000639772"/>
    </source>
</evidence>
<dbReference type="PANTHER" id="PTHR33401">
    <property type="entry name" value="LIGHT-HARVESTING COMPLEX-LIKE PROTEIN OHP2, CHLOROPLASTIC"/>
    <property type="match status" value="1"/>
</dbReference>
<dbReference type="AlphaFoldDB" id="A0A835RR65"/>
<evidence type="ECO:0000313" key="2">
    <source>
        <dbReference type="EMBL" id="KAG0488928.1"/>
    </source>
</evidence>
<organism evidence="3 5">
    <name type="scientific">Vanilla planifolia</name>
    <name type="common">Vanilla</name>
    <dbReference type="NCBI Taxonomy" id="51239"/>
    <lineage>
        <taxon>Eukaryota</taxon>
        <taxon>Viridiplantae</taxon>
        <taxon>Streptophyta</taxon>
        <taxon>Embryophyta</taxon>
        <taxon>Tracheophyta</taxon>
        <taxon>Spermatophyta</taxon>
        <taxon>Magnoliopsida</taxon>
        <taxon>Liliopsida</taxon>
        <taxon>Asparagales</taxon>
        <taxon>Orchidaceae</taxon>
        <taxon>Vanilloideae</taxon>
        <taxon>Vanilleae</taxon>
        <taxon>Vanilla</taxon>
    </lineage>
</organism>
<dbReference type="Proteomes" id="UP000636800">
    <property type="component" value="Chromosome 3"/>
</dbReference>
<gene>
    <name evidence="3" type="ORF">HPP92_007591</name>
    <name evidence="2" type="ORF">HPP92_007739</name>
</gene>
<protein>
    <submittedName>
        <fullName evidence="3">Uncharacterized protein</fullName>
    </submittedName>
</protein>
<name>A0A835RR65_VANPL</name>
<dbReference type="OrthoDB" id="773814at2759"/>
<comment type="caution">
    <text evidence="3">The sequence shown here is derived from an EMBL/GenBank/DDBJ whole genome shotgun (WGS) entry which is preliminary data.</text>
</comment>